<dbReference type="Ensembl" id="ENSKMAT00000004402.1">
    <property type="protein sequence ID" value="ENSKMAP00000004318.1"/>
    <property type="gene ID" value="ENSKMAG00000003292.1"/>
</dbReference>
<keyword evidence="1" id="KW-1015">Disulfide bond</keyword>
<dbReference type="PANTHER" id="PTHR45784">
    <property type="entry name" value="C-TYPE LECTIN DOMAIN FAMILY 20 MEMBER A-RELATED"/>
    <property type="match status" value="1"/>
</dbReference>
<evidence type="ECO:0000256" key="1">
    <source>
        <dbReference type="ARBA" id="ARBA00023157"/>
    </source>
</evidence>
<reference evidence="4" key="2">
    <citation type="submission" date="2025-09" db="UniProtKB">
        <authorList>
            <consortium name="Ensembl"/>
        </authorList>
    </citation>
    <scope>IDENTIFICATION</scope>
</reference>
<dbReference type="PROSITE" id="PS50041">
    <property type="entry name" value="C_TYPE_LECTIN_2"/>
    <property type="match status" value="1"/>
</dbReference>
<dbReference type="Proteomes" id="UP000264800">
    <property type="component" value="Unplaced"/>
</dbReference>
<dbReference type="InterPro" id="IPR016186">
    <property type="entry name" value="C-type_lectin-like/link_sf"/>
</dbReference>
<dbReference type="OMA" id="NGKWWDY"/>
<dbReference type="InterPro" id="IPR018378">
    <property type="entry name" value="C-type_lectin_CS"/>
</dbReference>
<protein>
    <recommendedName>
        <fullName evidence="3">C-type lectin domain-containing protein</fullName>
    </recommendedName>
</protein>
<dbReference type="PROSITE" id="PS00615">
    <property type="entry name" value="C_TYPE_LECTIN_1"/>
    <property type="match status" value="1"/>
</dbReference>
<accession>A0A3Q2ZKQ8</accession>
<dbReference type="AlphaFoldDB" id="A0A3Q2ZKQ8"/>
<dbReference type="InterPro" id="IPR001304">
    <property type="entry name" value="C-type_lectin-like"/>
</dbReference>
<sequence length="147" mass="17358">MTCIQLFLYVYISLYSLTDWLVLTTCQREFHIINKALNWTEAQTYCRQKFTDQATIENDEEISKYRDKTLADSWIGLLSKINWMWSDGLTGSGAEYRNWETSDDEPDFISASQYCVLIGDNGKWWDYDCKTEFPFICYKGKTYCVSF</sequence>
<dbReference type="Gene3D" id="3.10.100.10">
    <property type="entry name" value="Mannose-Binding Protein A, subunit A"/>
    <property type="match status" value="1"/>
</dbReference>
<dbReference type="InterPro" id="IPR016187">
    <property type="entry name" value="CTDL_fold"/>
</dbReference>
<feature type="domain" description="C-type lectin" evidence="3">
    <location>
        <begin position="30"/>
        <end position="138"/>
    </location>
</feature>
<evidence type="ECO:0000313" key="4">
    <source>
        <dbReference type="Ensembl" id="ENSKMAP00000004318.1"/>
    </source>
</evidence>
<proteinExistence type="predicted"/>
<keyword evidence="5" id="KW-1185">Reference proteome</keyword>
<dbReference type="PANTHER" id="PTHR45784:SF3">
    <property type="entry name" value="C-TYPE LECTIN DOMAIN FAMILY 4 MEMBER K-LIKE-RELATED"/>
    <property type="match status" value="1"/>
</dbReference>
<dbReference type="Pfam" id="PF00059">
    <property type="entry name" value="Lectin_C"/>
    <property type="match status" value="1"/>
</dbReference>
<evidence type="ECO:0000256" key="2">
    <source>
        <dbReference type="SAM" id="SignalP"/>
    </source>
</evidence>
<name>A0A3Q2ZKQ8_KRYMA</name>
<keyword evidence="2" id="KW-0732">Signal</keyword>
<feature type="signal peptide" evidence="2">
    <location>
        <begin position="1"/>
        <end position="18"/>
    </location>
</feature>
<dbReference type="SMART" id="SM00034">
    <property type="entry name" value="CLECT"/>
    <property type="match status" value="1"/>
</dbReference>
<feature type="chain" id="PRO_5018532701" description="C-type lectin domain-containing protein" evidence="2">
    <location>
        <begin position="19"/>
        <end position="147"/>
    </location>
</feature>
<organism evidence="4 5">
    <name type="scientific">Kryptolebias marmoratus</name>
    <name type="common">Mangrove killifish</name>
    <name type="synonym">Rivulus marmoratus</name>
    <dbReference type="NCBI Taxonomy" id="37003"/>
    <lineage>
        <taxon>Eukaryota</taxon>
        <taxon>Metazoa</taxon>
        <taxon>Chordata</taxon>
        <taxon>Craniata</taxon>
        <taxon>Vertebrata</taxon>
        <taxon>Euteleostomi</taxon>
        <taxon>Actinopterygii</taxon>
        <taxon>Neopterygii</taxon>
        <taxon>Teleostei</taxon>
        <taxon>Neoteleostei</taxon>
        <taxon>Acanthomorphata</taxon>
        <taxon>Ovalentaria</taxon>
        <taxon>Atherinomorphae</taxon>
        <taxon>Cyprinodontiformes</taxon>
        <taxon>Rivulidae</taxon>
        <taxon>Kryptolebias</taxon>
    </lineage>
</organism>
<reference evidence="4" key="1">
    <citation type="submission" date="2025-08" db="UniProtKB">
        <authorList>
            <consortium name="Ensembl"/>
        </authorList>
    </citation>
    <scope>IDENTIFICATION</scope>
</reference>
<dbReference type="GeneTree" id="ENSGT01030000234978"/>
<evidence type="ECO:0000259" key="3">
    <source>
        <dbReference type="PROSITE" id="PS50041"/>
    </source>
</evidence>
<dbReference type="SUPFAM" id="SSF56436">
    <property type="entry name" value="C-type lectin-like"/>
    <property type="match status" value="1"/>
</dbReference>
<evidence type="ECO:0000313" key="5">
    <source>
        <dbReference type="Proteomes" id="UP000264800"/>
    </source>
</evidence>